<dbReference type="KEGG" id="dni:HX89_10875"/>
<dbReference type="Proteomes" id="UP000027986">
    <property type="component" value="Chromosome"/>
</dbReference>
<gene>
    <name evidence="1" type="ORF">HX89_10875</name>
</gene>
<dbReference type="Pfam" id="PF00534">
    <property type="entry name" value="Glycos_transf_1"/>
    <property type="match status" value="1"/>
</dbReference>
<dbReference type="HOGENOM" id="CLU_009583_2_1_11"/>
<dbReference type="Gene3D" id="3.40.50.2000">
    <property type="entry name" value="Glycogen Phosphorylase B"/>
    <property type="match status" value="2"/>
</dbReference>
<dbReference type="GO" id="GO:1901137">
    <property type="term" value="P:carbohydrate derivative biosynthetic process"/>
    <property type="evidence" value="ECO:0007669"/>
    <property type="project" value="UniProtKB-ARBA"/>
</dbReference>
<evidence type="ECO:0000313" key="2">
    <source>
        <dbReference type="Proteomes" id="UP000027986"/>
    </source>
</evidence>
<dbReference type="SUPFAM" id="SSF53756">
    <property type="entry name" value="UDP-Glycosyltransferase/glycogen phosphorylase"/>
    <property type="match status" value="1"/>
</dbReference>
<protein>
    <submittedName>
        <fullName evidence="1">Uncharacterized protein</fullName>
    </submittedName>
</protein>
<dbReference type="eggNOG" id="COG0438">
    <property type="taxonomic scope" value="Bacteria"/>
</dbReference>
<keyword evidence="2" id="KW-1185">Reference proteome</keyword>
<dbReference type="PANTHER" id="PTHR45947:SF3">
    <property type="entry name" value="SULFOQUINOVOSYL TRANSFERASE SQD2"/>
    <property type="match status" value="1"/>
</dbReference>
<dbReference type="GeneID" id="41841603"/>
<dbReference type="EMBL" id="CP008889">
    <property type="protein sequence ID" value="AIF41359.1"/>
    <property type="molecule type" value="Genomic_DNA"/>
</dbReference>
<dbReference type="InterPro" id="IPR028098">
    <property type="entry name" value="Glyco_trans_4-like_N"/>
</dbReference>
<accession>A0A075JHF7</accession>
<dbReference type="InterPro" id="IPR001296">
    <property type="entry name" value="Glyco_trans_1"/>
</dbReference>
<dbReference type="AlphaFoldDB" id="A0A075JHF7"/>
<dbReference type="GO" id="GO:0016758">
    <property type="term" value="F:hexosyltransferase activity"/>
    <property type="evidence" value="ECO:0007669"/>
    <property type="project" value="TreeGrafter"/>
</dbReference>
<reference evidence="1 2" key="1">
    <citation type="submission" date="2014-07" db="EMBL/GenBank/DDBJ databases">
        <title>Genome Sequencing of Dermacoccus nishinomiyaensis.</title>
        <authorList>
            <person name="Hong K.W."/>
            <person name="Chan K.G."/>
        </authorList>
    </citation>
    <scope>NUCLEOTIDE SEQUENCE [LARGE SCALE GENOMIC DNA]</scope>
    <source>
        <strain evidence="1 2">M25</strain>
    </source>
</reference>
<dbReference type="CDD" id="cd03801">
    <property type="entry name" value="GT4_PimA-like"/>
    <property type="match status" value="1"/>
</dbReference>
<proteinExistence type="predicted"/>
<evidence type="ECO:0000313" key="1">
    <source>
        <dbReference type="EMBL" id="AIF41359.1"/>
    </source>
</evidence>
<dbReference type="InterPro" id="IPR050194">
    <property type="entry name" value="Glycosyltransferase_grp1"/>
</dbReference>
<dbReference type="STRING" id="1274.HX89_10875"/>
<sequence>MKIALVSDCYLPRLGGIEVQVHDLAQRLVAQGHEVVAYTVTPAHREQHSGLEIVDGIPVHRFSLGLPHDVALNPMAVSQLRLALSKGGFDVVHAHIGVISVFSFDAVRLALDLGLPTAVTWHSVMAWAGPLLKPLGFVRRWAKGGAALSAVSQVAARPIRDMAGRGHEVVVLPNGIDADAWTPGEPRTGDEVRVISAMRLATRKRPLEFFSVMKAVHREAPNVRLEIAGEGDLRPKLVRAVDLADAHEWVSLPGRMTRAQLHDRYRASDLYVAPARLESFGIAALEARSSGLPVVAPSTSGVSEFVTSGVNGLLAGDDDDLAQAIIRLALDTDLRRTMAEYNRTHRPAQTWDQVVRLAEAEYARAAALRAAR</sequence>
<dbReference type="PANTHER" id="PTHR45947">
    <property type="entry name" value="SULFOQUINOVOSYL TRANSFERASE SQD2"/>
    <property type="match status" value="1"/>
</dbReference>
<dbReference type="OrthoDB" id="9802525at2"/>
<name>A0A075JHF7_9MICO</name>
<dbReference type="Pfam" id="PF13439">
    <property type="entry name" value="Glyco_transf_4"/>
    <property type="match status" value="1"/>
</dbReference>
<dbReference type="RefSeq" id="WP_038569097.1">
    <property type="nucleotide sequence ID" value="NZ_CP008889.1"/>
</dbReference>
<organism evidence="1 2">
    <name type="scientific">Dermacoccus nishinomiyaensis</name>
    <dbReference type="NCBI Taxonomy" id="1274"/>
    <lineage>
        <taxon>Bacteria</taxon>
        <taxon>Bacillati</taxon>
        <taxon>Actinomycetota</taxon>
        <taxon>Actinomycetes</taxon>
        <taxon>Micrococcales</taxon>
        <taxon>Dermacoccaceae</taxon>
        <taxon>Dermacoccus</taxon>
    </lineage>
</organism>